<dbReference type="AlphaFoldDB" id="A0A3M7S930"/>
<organism evidence="1 2">
    <name type="scientific">Brachionus plicatilis</name>
    <name type="common">Marine rotifer</name>
    <name type="synonym">Brachionus muelleri</name>
    <dbReference type="NCBI Taxonomy" id="10195"/>
    <lineage>
        <taxon>Eukaryota</taxon>
        <taxon>Metazoa</taxon>
        <taxon>Spiralia</taxon>
        <taxon>Gnathifera</taxon>
        <taxon>Rotifera</taxon>
        <taxon>Eurotatoria</taxon>
        <taxon>Monogononta</taxon>
        <taxon>Pseudotrocha</taxon>
        <taxon>Ploima</taxon>
        <taxon>Brachionidae</taxon>
        <taxon>Brachionus</taxon>
    </lineage>
</organism>
<keyword evidence="2" id="KW-1185">Reference proteome</keyword>
<evidence type="ECO:0000313" key="1">
    <source>
        <dbReference type="EMBL" id="RNA32306.1"/>
    </source>
</evidence>
<dbReference type="EMBL" id="REGN01001818">
    <property type="protein sequence ID" value="RNA32306.1"/>
    <property type="molecule type" value="Genomic_DNA"/>
</dbReference>
<accession>A0A3M7S930</accession>
<name>A0A3M7S930_BRAPC</name>
<sequence length="69" mass="8339">MLFYFDSNKCSITTNSIPFIQIAPTHYHFNDFHLLIIHSKLWIDKTKNIYLIMINRFCKKLHFAKIHNV</sequence>
<dbReference type="Proteomes" id="UP000276133">
    <property type="component" value="Unassembled WGS sequence"/>
</dbReference>
<protein>
    <submittedName>
        <fullName evidence="1">Uncharacterized protein</fullName>
    </submittedName>
</protein>
<reference evidence="1 2" key="1">
    <citation type="journal article" date="2018" name="Sci. Rep.">
        <title>Genomic signatures of local adaptation to the degree of environmental predictability in rotifers.</title>
        <authorList>
            <person name="Franch-Gras L."/>
            <person name="Hahn C."/>
            <person name="Garcia-Roger E.M."/>
            <person name="Carmona M.J."/>
            <person name="Serra M."/>
            <person name="Gomez A."/>
        </authorList>
    </citation>
    <scope>NUCLEOTIDE SEQUENCE [LARGE SCALE GENOMIC DNA]</scope>
    <source>
        <strain evidence="1">HYR1</strain>
    </source>
</reference>
<gene>
    <name evidence="1" type="ORF">BpHYR1_008626</name>
</gene>
<evidence type="ECO:0000313" key="2">
    <source>
        <dbReference type="Proteomes" id="UP000276133"/>
    </source>
</evidence>
<proteinExistence type="predicted"/>
<comment type="caution">
    <text evidence="1">The sequence shown here is derived from an EMBL/GenBank/DDBJ whole genome shotgun (WGS) entry which is preliminary data.</text>
</comment>